<dbReference type="AlphaFoldDB" id="A0A7M7GWJ3"/>
<evidence type="ECO:0000313" key="3">
    <source>
        <dbReference type="RefSeq" id="XP_006568357.1"/>
    </source>
</evidence>
<sequence length="504" mass="60138">MITDMKLKDKMDHIQRMCKDLSRDQNKLLNNIIYITKNALPHQLIIYDPNNIIVCIIQLYFYYYDILLRTDNIFIYKRRKRYRHARECYNNLLKIYIPKRSRETLEIILDTICENKLWEFETFCFDLICDLLKYGLSGSIMFHAIWDKIEGPDMNIEDSKRIMRILYELLNVYEWPNTHDTIIVIERILNLFYISITTTESTINFIPYATLKKSLEVCIINMVKHIYNYHLLIIIHHMCSWVVETEMTDEFILQFGSTLEYIAFIHNVTLYEKTLTPKIFPLLMEMIASTSKISSLLGNRVIQHLLDRKENKANFDTPKIFFEDANFDIKMERYYKEDKLFCKYHREILHDSFLKGILNHCSSRMNLESIYCTICLIAVEVPCGFTAAAVVCLLMNLQDITLKGQNKRHVEISYHIHATVIAIMSLLCWIHKADVFYEYVNKIMLERAQWAPHLNPPIQSQYNFAAHHILWNKPDLFFVDWEARYGLWKCFRLRETDEQEIDAD</sequence>
<dbReference type="Proteomes" id="UP000005203">
    <property type="component" value="Linkage group LG7"/>
</dbReference>
<dbReference type="GO" id="GO:0005886">
    <property type="term" value="C:plasma membrane"/>
    <property type="evidence" value="ECO:0007669"/>
    <property type="project" value="TreeGrafter"/>
</dbReference>
<accession>A0A7M7GWJ3</accession>
<dbReference type="PANTHER" id="PTHR12444:SF9">
    <property type="entry name" value="AGAP013133-PA"/>
    <property type="match status" value="1"/>
</dbReference>
<name>A0A7M7GWJ3_APIME</name>
<dbReference type="KEGG" id="ame:102653798"/>
<accession>A0A8B6Z572</accession>
<dbReference type="GO" id="GO:0072659">
    <property type="term" value="P:protein localization to plasma membrane"/>
    <property type="evidence" value="ECO:0007669"/>
    <property type="project" value="TreeGrafter"/>
</dbReference>
<dbReference type="PANTHER" id="PTHR12444">
    <property type="entry name" value="PROTEIN EFR3 HOMOLOG CMP44E"/>
    <property type="match status" value="1"/>
</dbReference>
<reference evidence="1" key="1">
    <citation type="submission" date="2021-01" db="UniProtKB">
        <authorList>
            <consortium name="EnsemblMetazoa"/>
        </authorList>
    </citation>
    <scope>IDENTIFICATION</scope>
    <source>
        <strain evidence="1">DH4</strain>
    </source>
</reference>
<dbReference type="RefSeq" id="XP_006568357.1">
    <property type="nucleotide sequence ID" value="XM_006568294.3"/>
</dbReference>
<keyword evidence="2" id="KW-1185">Reference proteome</keyword>
<evidence type="ECO:0000313" key="2">
    <source>
        <dbReference type="Proteomes" id="UP000005203"/>
    </source>
</evidence>
<reference evidence="3" key="2">
    <citation type="submission" date="2025-04" db="UniProtKB">
        <authorList>
            <consortium name="RefSeq"/>
        </authorList>
    </citation>
    <scope>IDENTIFICATION</scope>
    <source>
        <strain evidence="3">DH4</strain>
        <tissue evidence="3">Whole body</tissue>
    </source>
</reference>
<dbReference type="EnsemblMetazoa" id="XM_006568294">
    <property type="protein sequence ID" value="XP_006568357"/>
    <property type="gene ID" value="LOC102653798"/>
</dbReference>
<dbReference type="OrthoDB" id="7765283at2759"/>
<proteinExistence type="predicted"/>
<protein>
    <submittedName>
        <fullName evidence="3">Uncharacterized protein LOC102653798</fullName>
    </submittedName>
</protein>
<dbReference type="InterPro" id="IPR051851">
    <property type="entry name" value="EFR3_Homologs"/>
</dbReference>
<gene>
    <name evidence="3" type="primary">LOC102653798</name>
</gene>
<evidence type="ECO:0000313" key="1">
    <source>
        <dbReference type="EnsemblMetazoa" id="XP_006568357"/>
    </source>
</evidence>
<dbReference type="GeneID" id="102653798"/>
<organism evidence="1">
    <name type="scientific">Apis mellifera</name>
    <name type="common">Honeybee</name>
    <dbReference type="NCBI Taxonomy" id="7460"/>
    <lineage>
        <taxon>Eukaryota</taxon>
        <taxon>Metazoa</taxon>
        <taxon>Ecdysozoa</taxon>
        <taxon>Arthropoda</taxon>
        <taxon>Hexapoda</taxon>
        <taxon>Insecta</taxon>
        <taxon>Pterygota</taxon>
        <taxon>Neoptera</taxon>
        <taxon>Endopterygota</taxon>
        <taxon>Hymenoptera</taxon>
        <taxon>Apocrita</taxon>
        <taxon>Aculeata</taxon>
        <taxon>Apoidea</taxon>
        <taxon>Anthophila</taxon>
        <taxon>Apidae</taxon>
        <taxon>Apis</taxon>
    </lineage>
</organism>